<dbReference type="Proteomes" id="UP000826656">
    <property type="component" value="Unassembled WGS sequence"/>
</dbReference>
<reference evidence="2 3" key="1">
    <citation type="journal article" date="2021" name="bioRxiv">
        <title>Chromosome-scale and haplotype-resolved genome assembly of a tetraploid potato cultivar.</title>
        <authorList>
            <person name="Sun H."/>
            <person name="Jiao W.-B."/>
            <person name="Krause K."/>
            <person name="Campoy J.A."/>
            <person name="Goel M."/>
            <person name="Folz-Donahue K."/>
            <person name="Kukat C."/>
            <person name="Huettel B."/>
            <person name="Schneeberger K."/>
        </authorList>
    </citation>
    <scope>NUCLEOTIDE SEQUENCE [LARGE SCALE GENOMIC DNA]</scope>
    <source>
        <strain evidence="2">SolTubOtavaFocal</strain>
        <tissue evidence="2">Leaves</tissue>
    </source>
</reference>
<evidence type="ECO:0000313" key="2">
    <source>
        <dbReference type="EMBL" id="KAH0781511.1"/>
    </source>
</evidence>
<proteinExistence type="predicted"/>
<evidence type="ECO:0000256" key="1">
    <source>
        <dbReference type="SAM" id="MobiDB-lite"/>
    </source>
</evidence>
<protein>
    <submittedName>
        <fullName evidence="2">Uncharacterized protein</fullName>
    </submittedName>
</protein>
<dbReference type="EMBL" id="JAIVGD010000001">
    <property type="protein sequence ID" value="KAH0781511.1"/>
    <property type="molecule type" value="Genomic_DNA"/>
</dbReference>
<evidence type="ECO:0000313" key="3">
    <source>
        <dbReference type="Proteomes" id="UP000826656"/>
    </source>
</evidence>
<gene>
    <name evidence="2" type="ORF">KY290_001109</name>
</gene>
<name>A0ABQ7WL96_SOLTU</name>
<keyword evidence="3" id="KW-1185">Reference proteome</keyword>
<accession>A0ABQ7WL96</accession>
<comment type="caution">
    <text evidence="2">The sequence shown here is derived from an EMBL/GenBank/DDBJ whole genome shotgun (WGS) entry which is preliminary data.</text>
</comment>
<feature type="compositionally biased region" description="Polar residues" evidence="1">
    <location>
        <begin position="41"/>
        <end position="50"/>
    </location>
</feature>
<sequence length="91" mass="9329">MAPLRASGSGSGEGAGGSRFRKASEFADLFGISSLANSEAGINQSVSDSPNPGEPATPHIAEPYHPLQEAGERLRELAGLLTINIIGCLLP</sequence>
<organism evidence="2 3">
    <name type="scientific">Solanum tuberosum</name>
    <name type="common">Potato</name>
    <dbReference type="NCBI Taxonomy" id="4113"/>
    <lineage>
        <taxon>Eukaryota</taxon>
        <taxon>Viridiplantae</taxon>
        <taxon>Streptophyta</taxon>
        <taxon>Embryophyta</taxon>
        <taxon>Tracheophyta</taxon>
        <taxon>Spermatophyta</taxon>
        <taxon>Magnoliopsida</taxon>
        <taxon>eudicotyledons</taxon>
        <taxon>Gunneridae</taxon>
        <taxon>Pentapetalae</taxon>
        <taxon>asterids</taxon>
        <taxon>lamiids</taxon>
        <taxon>Solanales</taxon>
        <taxon>Solanaceae</taxon>
        <taxon>Solanoideae</taxon>
        <taxon>Solaneae</taxon>
        <taxon>Solanum</taxon>
    </lineage>
</organism>
<feature type="region of interest" description="Disordered" evidence="1">
    <location>
        <begin position="41"/>
        <end position="61"/>
    </location>
</feature>